<dbReference type="InterPro" id="IPR050490">
    <property type="entry name" value="Bact_solute-bd_prot1"/>
</dbReference>
<accession>A0A5C2H1K2</accession>
<evidence type="ECO:0000256" key="4">
    <source>
        <dbReference type="SAM" id="MobiDB-lite"/>
    </source>
</evidence>
<evidence type="ECO:0000313" key="6">
    <source>
        <dbReference type="Proteomes" id="UP000237655"/>
    </source>
</evidence>
<reference evidence="5 6" key="1">
    <citation type="submission" date="2019-09" db="EMBL/GenBank/DDBJ databases">
        <title>Novel bacterium SH-1.</title>
        <authorList>
            <person name="Kim Y.-S."/>
            <person name="Kim K.-H."/>
        </authorList>
    </citation>
    <scope>NUCLEOTIDE SEQUENCE [LARGE SCALE GENOMIC DNA]</scope>
    <source>
        <strain evidence="5 6">SH-1</strain>
        <plasmid evidence="5 6">p1</plasmid>
    </source>
</reference>
<protein>
    <submittedName>
        <fullName evidence="5">Carbohydrate ABC transporter substrate-binding protein</fullName>
    </submittedName>
</protein>
<dbReference type="PANTHER" id="PTHR43649">
    <property type="entry name" value="ARABINOSE-BINDING PROTEIN-RELATED"/>
    <property type="match status" value="1"/>
</dbReference>
<dbReference type="GO" id="GO:0042597">
    <property type="term" value="C:periplasmic space"/>
    <property type="evidence" value="ECO:0007669"/>
    <property type="project" value="UniProtKB-SubCell"/>
</dbReference>
<feature type="compositionally biased region" description="Polar residues" evidence="4">
    <location>
        <begin position="1"/>
        <end position="13"/>
    </location>
</feature>
<comment type="subcellular location">
    <subcellularLocation>
        <location evidence="1">Periplasm</location>
    </subcellularLocation>
</comment>
<evidence type="ECO:0000256" key="1">
    <source>
        <dbReference type="ARBA" id="ARBA00004418"/>
    </source>
</evidence>
<keyword evidence="5" id="KW-0614">Plasmid</keyword>
<name>A0A5C2H1K2_9RHOB</name>
<proteinExistence type="inferred from homology"/>
<evidence type="ECO:0000256" key="2">
    <source>
        <dbReference type="ARBA" id="ARBA00008520"/>
    </source>
</evidence>
<keyword evidence="6" id="KW-1185">Reference proteome</keyword>
<sequence length="569" mass="63480">MREMSNRSASTRSDGMRSPGDMPMSLISPRNSASARFSTTPRWRPLRSVVSGILGILSVQAGLPNGLGRTMFFGIRLTEQLYQSDHNSNRSRRFHQNKPSLQRHFLPEQSKFLLRERCWSSTNYTNTTKCWPKWYTFTTSYQTNREITMIRLLTGTALCATLTASAAFAQDKTTISFIHKYPEPESMAFFEKAVAAYEEANPDIDVVMEAVADDPYKDKIRVLMASDQVPDIFFSWSGEFGRKFARDGRTLDLTEALEGEDWEGRFSEAALDPLRFEGRQFGIPTNVNAKYMVYNASIFEEYGLDEPETFGEFISILDTLKENNVTPIAYGNQVPWAATHYIGDFFAKYVPNDVRTADYQLLAEPDELYTHPGYIEALQQYADLGEYFNRGANALPHAAARGSFFAGRTAMMYIELVEFYMVPGSGLEEAGWDFFALPPVEGAEGNQNLLTGAPEGFLISADTEVAEEALDFIKFITAPNMAKDYVKTTGMTSAVIGSVTEETASEEVIAGLERLERADGMALWLDTDMDTQSANVILAAGQALLSGDVTPEEVMADVRETALEVQATR</sequence>
<dbReference type="Proteomes" id="UP000237655">
    <property type="component" value="Plasmid p1"/>
</dbReference>
<gene>
    <name evidence="5" type="ORF">C6Y53_19090</name>
</gene>
<dbReference type="AlphaFoldDB" id="A0A5C2H1K2"/>
<feature type="region of interest" description="Disordered" evidence="4">
    <location>
        <begin position="1"/>
        <end position="31"/>
    </location>
</feature>
<dbReference type="KEGG" id="thas:C6Y53_19090"/>
<dbReference type="SUPFAM" id="SSF53850">
    <property type="entry name" value="Periplasmic binding protein-like II"/>
    <property type="match status" value="1"/>
</dbReference>
<dbReference type="Pfam" id="PF01547">
    <property type="entry name" value="SBP_bac_1"/>
    <property type="match status" value="1"/>
</dbReference>
<geneLocation type="plasmid" evidence="5 6">
    <name>p1</name>
</geneLocation>
<dbReference type="EMBL" id="CP043619">
    <property type="protein sequence ID" value="QEP30338.1"/>
    <property type="molecule type" value="Genomic_DNA"/>
</dbReference>
<organism evidence="5 6">
    <name type="scientific">Pukyongiella litopenaei</name>
    <dbReference type="NCBI Taxonomy" id="2605946"/>
    <lineage>
        <taxon>Bacteria</taxon>
        <taxon>Pseudomonadati</taxon>
        <taxon>Pseudomonadota</taxon>
        <taxon>Alphaproteobacteria</taxon>
        <taxon>Rhodobacterales</taxon>
        <taxon>Paracoccaceae</taxon>
        <taxon>Pukyongiella</taxon>
    </lineage>
</organism>
<dbReference type="InterPro" id="IPR006059">
    <property type="entry name" value="SBP"/>
</dbReference>
<evidence type="ECO:0000313" key="5">
    <source>
        <dbReference type="EMBL" id="QEP30338.1"/>
    </source>
</evidence>
<keyword evidence="3" id="KW-0813">Transport</keyword>
<dbReference type="PANTHER" id="PTHR43649:SF29">
    <property type="entry name" value="OSMOPROTECTIVE COMPOUNDS-BINDING PROTEIN GGTB"/>
    <property type="match status" value="1"/>
</dbReference>
<dbReference type="Gene3D" id="3.40.190.10">
    <property type="entry name" value="Periplasmic binding protein-like II"/>
    <property type="match status" value="2"/>
</dbReference>
<comment type="similarity">
    <text evidence="2">Belongs to the bacterial solute-binding protein 1 family.</text>
</comment>
<evidence type="ECO:0000256" key="3">
    <source>
        <dbReference type="ARBA" id="ARBA00022448"/>
    </source>
</evidence>